<dbReference type="RefSeq" id="WP_163239936.1">
    <property type="nucleotide sequence ID" value="NZ_JAAIWN010000004.1"/>
</dbReference>
<evidence type="ECO:0000313" key="2">
    <source>
        <dbReference type="EMBL" id="NEY80485.1"/>
    </source>
</evidence>
<reference evidence="2 3" key="1">
    <citation type="submission" date="2020-02" db="EMBL/GenBank/DDBJ databases">
        <title>Bacillus aquiflavi sp. nov., isolated from yellow water of strong flavor Chinese baijiu in Yibin region of China.</title>
        <authorList>
            <person name="Xie J."/>
        </authorList>
    </citation>
    <scope>NUCLEOTIDE SEQUENCE [LARGE SCALE GENOMIC DNA]</scope>
    <source>
        <strain evidence="2 3">3H-10</strain>
    </source>
</reference>
<keyword evidence="3" id="KW-1185">Reference proteome</keyword>
<evidence type="ECO:0000313" key="3">
    <source>
        <dbReference type="Proteomes" id="UP000472971"/>
    </source>
</evidence>
<organism evidence="2 3">
    <name type="scientific">Bacillus aquiflavi</name>
    <dbReference type="NCBI Taxonomy" id="2672567"/>
    <lineage>
        <taxon>Bacteria</taxon>
        <taxon>Bacillati</taxon>
        <taxon>Bacillota</taxon>
        <taxon>Bacilli</taxon>
        <taxon>Bacillales</taxon>
        <taxon>Bacillaceae</taxon>
        <taxon>Bacillus</taxon>
    </lineage>
</organism>
<dbReference type="Proteomes" id="UP000472971">
    <property type="component" value="Unassembled WGS sequence"/>
</dbReference>
<accession>A0A6B3VW18</accession>
<reference evidence="1 4" key="2">
    <citation type="submission" date="2020-07" db="EMBL/GenBank/DDBJ databases">
        <authorList>
            <person name="Feng H."/>
        </authorList>
    </citation>
    <scope>NUCLEOTIDE SEQUENCE [LARGE SCALE GENOMIC DNA]</scope>
    <source>
        <strain evidence="4">s-12</strain>
        <strain evidence="1">S-12</strain>
    </source>
</reference>
<evidence type="ECO:0000313" key="4">
    <source>
        <dbReference type="Proteomes" id="UP000570010"/>
    </source>
</evidence>
<dbReference type="InterPro" id="IPR012190">
    <property type="entry name" value="UCP036698"/>
</dbReference>
<dbReference type="AlphaFoldDB" id="A0A6B3VW18"/>
<dbReference type="EMBL" id="JAAIWN010000004">
    <property type="protein sequence ID" value="NEY80485.1"/>
    <property type="molecule type" value="Genomic_DNA"/>
</dbReference>
<dbReference type="Pfam" id="PF14084">
    <property type="entry name" value="DUF4264"/>
    <property type="match status" value="1"/>
</dbReference>
<evidence type="ECO:0000313" key="1">
    <source>
        <dbReference type="EMBL" id="MBA4536111.1"/>
    </source>
</evidence>
<dbReference type="EMBL" id="JACEIO010000004">
    <property type="protein sequence ID" value="MBA4536111.1"/>
    <property type="molecule type" value="Genomic_DNA"/>
</dbReference>
<comment type="caution">
    <text evidence="2">The sequence shown here is derived from an EMBL/GenBank/DDBJ whole genome shotgun (WGS) entry which is preliminary data.</text>
</comment>
<gene>
    <name evidence="2" type="ORF">G4D64_02875</name>
    <name evidence="1" type="ORF">H1Z61_02880</name>
</gene>
<name>A0A6B3VW18_9BACI</name>
<sequence>MERNVEVLSTITIQNSPDLYKIVDCLNRTLKEKNLMFGLALNNEKKAIFTIYRT</sequence>
<dbReference type="Proteomes" id="UP000570010">
    <property type="component" value="Unassembled WGS sequence"/>
</dbReference>
<dbReference type="PIRSF" id="PIRSF036698">
    <property type="entry name" value="UCP036698"/>
    <property type="match status" value="1"/>
</dbReference>
<protein>
    <submittedName>
        <fullName evidence="2">YpmA family protein</fullName>
    </submittedName>
</protein>
<proteinExistence type="predicted"/>